<feature type="transmembrane region" description="Helical" evidence="6">
    <location>
        <begin position="193"/>
        <end position="211"/>
    </location>
</feature>
<sequence>MSNATHDSAVTGIRSKFSKLGPTWVAGAIAAGPASMAAVLGAGATFGYALLWVVVLSALLGATTQYLSMRLGLLTERGIVGAVEDHLGELWAWVLVIDTVLASGLAQIVIMKTVAEVSGTITGFDARLWSVVWALVLAAGLAGGGYRFLEVGAKAIVSVVVVAFVASAFFVPIDAGAAASGMVPTIPNGLDGALLAAGVLGGAVHITLITMQSYTMQARGWTREDYDLGRFDVATSMLVAFGVFSVATFLVAASVLAPEFSPGGDLNAAVAADALGPLAGEYAQALFLFGLWGAAVSTLGANTVVPPYLLADKLGWETNVSDGRFRAAVVAVALIGALGAFLGGEFFTLLVVMLAFGLVGTPFALVVVLYLLNHPGAVPEQNPTAANVGGVAVLVIASVLAGVFVRDQYAQGSLTDPVTAFVLAFAVAMAAATLGLIGKFVLSARRSTPTVEAGSDA</sequence>
<feature type="transmembrane region" description="Helical" evidence="6">
    <location>
        <begin position="49"/>
        <end position="69"/>
    </location>
</feature>
<reference evidence="8" key="1">
    <citation type="submission" date="2017-09" db="EMBL/GenBank/DDBJ databases">
        <authorList>
            <person name="Varghese N."/>
            <person name="Submissions S."/>
        </authorList>
    </citation>
    <scope>NUCLEOTIDE SEQUENCE [LARGE SCALE GENOMIC DNA]</scope>
    <source>
        <strain evidence="8">DSM 27208</strain>
    </source>
</reference>
<evidence type="ECO:0000256" key="2">
    <source>
        <dbReference type="ARBA" id="ARBA00022448"/>
    </source>
</evidence>
<feature type="transmembrane region" description="Helical" evidence="6">
    <location>
        <begin position="323"/>
        <end position="343"/>
    </location>
</feature>
<accession>A0A285NTR2</accession>
<evidence type="ECO:0000256" key="6">
    <source>
        <dbReference type="SAM" id="Phobius"/>
    </source>
</evidence>
<keyword evidence="3 6" id="KW-0812">Transmembrane</keyword>
<dbReference type="GO" id="GO:0005886">
    <property type="term" value="C:plasma membrane"/>
    <property type="evidence" value="ECO:0007669"/>
    <property type="project" value="TreeGrafter"/>
</dbReference>
<feature type="transmembrane region" description="Helical" evidence="6">
    <location>
        <begin position="156"/>
        <end position="173"/>
    </location>
</feature>
<dbReference type="OrthoDB" id="327373at2157"/>
<dbReference type="PANTHER" id="PTHR11706">
    <property type="entry name" value="SOLUTE CARRIER PROTEIN FAMILY 11 MEMBER"/>
    <property type="match status" value="1"/>
</dbReference>
<proteinExistence type="predicted"/>
<comment type="subcellular location">
    <subcellularLocation>
        <location evidence="1">Membrane</location>
        <topology evidence="1">Multi-pass membrane protein</topology>
    </subcellularLocation>
</comment>
<organism evidence="7 8">
    <name type="scientific">Natronoarchaeum philippinense</name>
    <dbReference type="NCBI Taxonomy" id="558529"/>
    <lineage>
        <taxon>Archaea</taxon>
        <taxon>Methanobacteriati</taxon>
        <taxon>Methanobacteriota</taxon>
        <taxon>Stenosarchaea group</taxon>
        <taxon>Halobacteria</taxon>
        <taxon>Halobacteriales</taxon>
        <taxon>Natronoarchaeaceae</taxon>
    </lineage>
</organism>
<keyword evidence="5 6" id="KW-0472">Membrane</keyword>
<dbReference type="GO" id="GO:0015086">
    <property type="term" value="F:cadmium ion transmembrane transporter activity"/>
    <property type="evidence" value="ECO:0007669"/>
    <property type="project" value="TreeGrafter"/>
</dbReference>
<feature type="transmembrane region" description="Helical" evidence="6">
    <location>
        <begin position="231"/>
        <end position="257"/>
    </location>
</feature>
<dbReference type="Pfam" id="PF01566">
    <property type="entry name" value="Nramp"/>
    <property type="match status" value="1"/>
</dbReference>
<dbReference type="GO" id="GO:0034755">
    <property type="term" value="P:iron ion transmembrane transport"/>
    <property type="evidence" value="ECO:0007669"/>
    <property type="project" value="TreeGrafter"/>
</dbReference>
<gene>
    <name evidence="7" type="ORF">SAMN06269185_1693</name>
</gene>
<feature type="transmembrane region" description="Helical" evidence="6">
    <location>
        <begin position="24"/>
        <end position="43"/>
    </location>
</feature>
<feature type="transmembrane region" description="Helical" evidence="6">
    <location>
        <begin position="349"/>
        <end position="372"/>
    </location>
</feature>
<evidence type="ECO:0000256" key="5">
    <source>
        <dbReference type="ARBA" id="ARBA00023136"/>
    </source>
</evidence>
<name>A0A285NTR2_NATPI</name>
<dbReference type="Proteomes" id="UP000219453">
    <property type="component" value="Unassembled WGS sequence"/>
</dbReference>
<dbReference type="EMBL" id="OBEJ01000002">
    <property type="protein sequence ID" value="SNZ12397.1"/>
    <property type="molecule type" value="Genomic_DNA"/>
</dbReference>
<feature type="transmembrane region" description="Helical" evidence="6">
    <location>
        <begin position="417"/>
        <end position="437"/>
    </location>
</feature>
<feature type="transmembrane region" description="Helical" evidence="6">
    <location>
        <begin position="130"/>
        <end position="149"/>
    </location>
</feature>
<feature type="transmembrane region" description="Helical" evidence="6">
    <location>
        <begin position="285"/>
        <end position="311"/>
    </location>
</feature>
<evidence type="ECO:0000313" key="8">
    <source>
        <dbReference type="Proteomes" id="UP000219453"/>
    </source>
</evidence>
<protein>
    <submittedName>
        <fullName evidence="7">Manganese transport protein</fullName>
    </submittedName>
</protein>
<evidence type="ECO:0000313" key="7">
    <source>
        <dbReference type="EMBL" id="SNZ12397.1"/>
    </source>
</evidence>
<evidence type="ECO:0000256" key="3">
    <source>
        <dbReference type="ARBA" id="ARBA00022692"/>
    </source>
</evidence>
<evidence type="ECO:0000256" key="4">
    <source>
        <dbReference type="ARBA" id="ARBA00022989"/>
    </source>
</evidence>
<dbReference type="RefSeq" id="WP_097008635.1">
    <property type="nucleotide sequence ID" value="NZ_OBEJ01000002.1"/>
</dbReference>
<feature type="transmembrane region" description="Helical" evidence="6">
    <location>
        <begin position="90"/>
        <end position="110"/>
    </location>
</feature>
<feature type="transmembrane region" description="Helical" evidence="6">
    <location>
        <begin position="384"/>
        <end position="405"/>
    </location>
</feature>
<keyword evidence="4 6" id="KW-1133">Transmembrane helix</keyword>
<evidence type="ECO:0000256" key="1">
    <source>
        <dbReference type="ARBA" id="ARBA00004141"/>
    </source>
</evidence>
<dbReference type="InterPro" id="IPR001046">
    <property type="entry name" value="NRAMP_fam"/>
</dbReference>
<dbReference type="PANTHER" id="PTHR11706:SF33">
    <property type="entry name" value="NATURAL RESISTANCE-ASSOCIATED MACROPHAGE PROTEIN 2"/>
    <property type="match status" value="1"/>
</dbReference>
<keyword evidence="2" id="KW-0813">Transport</keyword>
<keyword evidence="8" id="KW-1185">Reference proteome</keyword>
<dbReference type="AlphaFoldDB" id="A0A285NTR2"/>
<dbReference type="GO" id="GO:0005384">
    <property type="term" value="F:manganese ion transmembrane transporter activity"/>
    <property type="evidence" value="ECO:0007669"/>
    <property type="project" value="TreeGrafter"/>
</dbReference>